<keyword evidence="3" id="KW-1185">Reference proteome</keyword>
<feature type="transmembrane region" description="Helical" evidence="1">
    <location>
        <begin position="125"/>
        <end position="153"/>
    </location>
</feature>
<dbReference type="KEGG" id="vff:VITFI_CDS3212"/>
<gene>
    <name evidence="2" type="ORF">VITFI_CDS3212</name>
</gene>
<organism evidence="2 3">
    <name type="scientific">Vitreoscilla filiformis</name>
    <dbReference type="NCBI Taxonomy" id="63"/>
    <lineage>
        <taxon>Bacteria</taxon>
        <taxon>Pseudomonadati</taxon>
        <taxon>Pseudomonadota</taxon>
        <taxon>Betaproteobacteria</taxon>
        <taxon>Neisseriales</taxon>
        <taxon>Neisseriaceae</taxon>
        <taxon>Vitreoscilla</taxon>
    </lineage>
</organism>
<accession>A0A221KJB1</accession>
<dbReference type="InterPro" id="IPR029058">
    <property type="entry name" value="AB_hydrolase_fold"/>
</dbReference>
<dbReference type="EMBL" id="CP022423">
    <property type="protein sequence ID" value="ASM78989.1"/>
    <property type="molecule type" value="Genomic_DNA"/>
</dbReference>
<keyword evidence="1" id="KW-0812">Transmembrane</keyword>
<keyword evidence="1" id="KW-1133">Transmembrane helix</keyword>
<evidence type="ECO:0000313" key="2">
    <source>
        <dbReference type="EMBL" id="ASM78989.1"/>
    </source>
</evidence>
<proteinExistence type="predicted"/>
<feature type="transmembrane region" description="Helical" evidence="1">
    <location>
        <begin position="159"/>
        <end position="180"/>
    </location>
</feature>
<evidence type="ECO:0008006" key="4">
    <source>
        <dbReference type="Google" id="ProtNLM"/>
    </source>
</evidence>
<dbReference type="SUPFAM" id="SSF53474">
    <property type="entry name" value="alpha/beta-Hydrolases"/>
    <property type="match status" value="1"/>
</dbReference>
<dbReference type="AlphaFoldDB" id="A0A221KJB1"/>
<dbReference type="Proteomes" id="UP000199729">
    <property type="component" value="Chromosome"/>
</dbReference>
<evidence type="ECO:0000256" key="1">
    <source>
        <dbReference type="SAM" id="Phobius"/>
    </source>
</evidence>
<name>A0A221KJB1_VITFI</name>
<sequence>MSAAPHSVRRRLALYLSGFDPQGPAHYHQLYSTEAARQAQASGHTLEVGRRRKASEHIAWWEVQGRTDGATEPVSTRYEFLRWDDVVRDYWPRGRWALFQRTLFATQAMWGNGVMWRAMKTSWPMFVAIALPGAMIVLLGLLLLGLLTAALGLASADHIGGTVALVALGLPALAWFGTVAERRTNMAWLMRSLACLAEQGPGQTPDLEARLDHFADHVAAQLRAGTWDEVLLIGHSSGAMMAMIVAARALQRLKAEGAKATPLSLLTLGHCSPLLSYQPEADTFRAELRTLHRAQGTALHWVDYGAPPDGCCFPLVDPTAPAWVGAPPHERTGAPPKLLNPRFAQHFTPATYQAVRQDKFRCHFQYLMATECPGEYDYFALTAGPLTLAQRHAERPSVTDFRQFQRLGGPGL</sequence>
<dbReference type="Gene3D" id="3.40.50.1820">
    <property type="entry name" value="alpha/beta hydrolase"/>
    <property type="match status" value="1"/>
</dbReference>
<evidence type="ECO:0000313" key="3">
    <source>
        <dbReference type="Proteomes" id="UP000199729"/>
    </source>
</evidence>
<reference evidence="2 3" key="1">
    <citation type="submission" date="2017-07" db="EMBL/GenBank/DDBJ databases">
        <title>Complete Genome Sequence of the cosmetic ferment Vitreoscilla filiformis (ATCC15551).</title>
        <authorList>
            <person name="Contreras S."/>
            <person name="Sagory-Zalkind P."/>
            <person name="Blanquart H."/>
            <person name="Iltis A."/>
            <person name="Morand S.C."/>
        </authorList>
    </citation>
    <scope>NUCLEOTIDE SEQUENCE [LARGE SCALE GENOMIC DNA]</scope>
    <source>
        <strain evidence="2 3">ATCC 15551</strain>
    </source>
</reference>
<dbReference type="OrthoDB" id="5597362at2"/>
<keyword evidence="1" id="KW-0472">Membrane</keyword>
<dbReference type="RefSeq" id="WP_157725728.1">
    <property type="nucleotide sequence ID" value="NZ_CP022423.1"/>
</dbReference>
<protein>
    <recommendedName>
        <fullName evidence="4">Fungal lipase-like domain-containing protein</fullName>
    </recommendedName>
</protein>